<keyword evidence="3" id="KW-1185">Reference proteome</keyword>
<evidence type="ECO:0000313" key="3">
    <source>
        <dbReference type="Proteomes" id="UP000626092"/>
    </source>
</evidence>
<protein>
    <submittedName>
        <fullName evidence="2">Uncharacterized protein</fullName>
    </submittedName>
</protein>
<dbReference type="Proteomes" id="UP000626092">
    <property type="component" value="Unassembled WGS sequence"/>
</dbReference>
<dbReference type="AlphaFoldDB" id="A0A834HGA2"/>
<proteinExistence type="predicted"/>
<evidence type="ECO:0000256" key="1">
    <source>
        <dbReference type="SAM" id="MobiDB-lite"/>
    </source>
</evidence>
<gene>
    <name evidence="2" type="ORF">RHSIM_Rhsim01G0151300</name>
</gene>
<feature type="compositionally biased region" description="Polar residues" evidence="1">
    <location>
        <begin position="107"/>
        <end position="118"/>
    </location>
</feature>
<reference evidence="2" key="1">
    <citation type="submission" date="2019-11" db="EMBL/GenBank/DDBJ databases">
        <authorList>
            <person name="Liu Y."/>
            <person name="Hou J."/>
            <person name="Li T.-Q."/>
            <person name="Guan C.-H."/>
            <person name="Wu X."/>
            <person name="Wu H.-Z."/>
            <person name="Ling F."/>
            <person name="Zhang R."/>
            <person name="Shi X.-G."/>
            <person name="Ren J.-P."/>
            <person name="Chen E.-F."/>
            <person name="Sun J.-M."/>
        </authorList>
    </citation>
    <scope>NUCLEOTIDE SEQUENCE</scope>
    <source>
        <strain evidence="2">Adult_tree_wgs_1</strain>
        <tissue evidence="2">Leaves</tissue>
    </source>
</reference>
<feature type="region of interest" description="Disordered" evidence="1">
    <location>
        <begin position="97"/>
        <end position="118"/>
    </location>
</feature>
<dbReference type="EMBL" id="WJXA01000001">
    <property type="protein sequence ID" value="KAF7153233.1"/>
    <property type="molecule type" value="Genomic_DNA"/>
</dbReference>
<name>A0A834HGA2_RHOSS</name>
<comment type="caution">
    <text evidence="2">The sequence shown here is derived from an EMBL/GenBank/DDBJ whole genome shotgun (WGS) entry which is preliminary data.</text>
</comment>
<evidence type="ECO:0000313" key="2">
    <source>
        <dbReference type="EMBL" id="KAF7153233.1"/>
    </source>
</evidence>
<sequence length="319" mass="33639">MLRWAVVCQEIRQRKRKMDAGREKERVASGVWDGVEPGSVVAAMGDAVATGGDRRDTEVFGVVAAAMGDTTVVTTGEGEDRVTFNDEEVTEDVTAVTGGAGDEAGVSTGNASGDGNTPPTSIVEELLKAAEDRAVSGGQETTTESEAAIVGRFIVTPVLRTSPVELRSGASGIGASEPVPLVEGDFLERADTLYILGALGVDLSATDVLRGVGSPDARVAATLLGVILSQGGSEGERVPEGESEPEEMVKVWMTAMDEAKAFARESRPPFSPETYAPQLHLFEPVGITSYAPVNADYLGDMLLRDRDRHISSTWTKVKL</sequence>
<accession>A0A834HGA2</accession>
<organism evidence="2 3">
    <name type="scientific">Rhododendron simsii</name>
    <name type="common">Sims's rhododendron</name>
    <dbReference type="NCBI Taxonomy" id="118357"/>
    <lineage>
        <taxon>Eukaryota</taxon>
        <taxon>Viridiplantae</taxon>
        <taxon>Streptophyta</taxon>
        <taxon>Embryophyta</taxon>
        <taxon>Tracheophyta</taxon>
        <taxon>Spermatophyta</taxon>
        <taxon>Magnoliopsida</taxon>
        <taxon>eudicotyledons</taxon>
        <taxon>Gunneridae</taxon>
        <taxon>Pentapetalae</taxon>
        <taxon>asterids</taxon>
        <taxon>Ericales</taxon>
        <taxon>Ericaceae</taxon>
        <taxon>Ericoideae</taxon>
        <taxon>Rhodoreae</taxon>
        <taxon>Rhododendron</taxon>
    </lineage>
</organism>
<dbReference type="OrthoDB" id="1802939at2759"/>